<name>A0A9J5XR80_SOLCO</name>
<accession>A0A9J5XR80</accession>
<dbReference type="Proteomes" id="UP000824120">
    <property type="component" value="Chromosome 8"/>
</dbReference>
<protein>
    <submittedName>
        <fullName evidence="3">Uncharacterized protein</fullName>
    </submittedName>
</protein>
<dbReference type="InterPro" id="IPR056010">
    <property type="entry name" value="DUF7588"/>
</dbReference>
<evidence type="ECO:0000313" key="3">
    <source>
        <dbReference type="EMBL" id="KAG5590298.1"/>
    </source>
</evidence>
<feature type="domain" description="DUF7588" evidence="1">
    <location>
        <begin position="15"/>
        <end position="78"/>
    </location>
</feature>
<dbReference type="InterPro" id="IPR056648">
    <property type="entry name" value="DUF7746"/>
</dbReference>
<keyword evidence="4" id="KW-1185">Reference proteome</keyword>
<gene>
    <name evidence="3" type="ORF">H5410_040812</name>
</gene>
<dbReference type="Pfam" id="PF24925">
    <property type="entry name" value="DUF7746"/>
    <property type="match status" value="1"/>
</dbReference>
<dbReference type="EMBL" id="JACXVP010000008">
    <property type="protein sequence ID" value="KAG5590298.1"/>
    <property type="molecule type" value="Genomic_DNA"/>
</dbReference>
<organism evidence="3 4">
    <name type="scientific">Solanum commersonii</name>
    <name type="common">Commerson's wild potato</name>
    <name type="synonym">Commerson's nightshade</name>
    <dbReference type="NCBI Taxonomy" id="4109"/>
    <lineage>
        <taxon>Eukaryota</taxon>
        <taxon>Viridiplantae</taxon>
        <taxon>Streptophyta</taxon>
        <taxon>Embryophyta</taxon>
        <taxon>Tracheophyta</taxon>
        <taxon>Spermatophyta</taxon>
        <taxon>Magnoliopsida</taxon>
        <taxon>eudicotyledons</taxon>
        <taxon>Gunneridae</taxon>
        <taxon>Pentapetalae</taxon>
        <taxon>asterids</taxon>
        <taxon>lamiids</taxon>
        <taxon>Solanales</taxon>
        <taxon>Solanaceae</taxon>
        <taxon>Solanoideae</taxon>
        <taxon>Solaneae</taxon>
        <taxon>Solanum</taxon>
    </lineage>
</organism>
<proteinExistence type="predicted"/>
<dbReference type="OrthoDB" id="1305132at2759"/>
<feature type="domain" description="DUF7746" evidence="2">
    <location>
        <begin position="274"/>
        <end position="323"/>
    </location>
</feature>
<comment type="caution">
    <text evidence="3">The sequence shown here is derived from an EMBL/GenBank/DDBJ whole genome shotgun (WGS) entry which is preliminary data.</text>
</comment>
<evidence type="ECO:0000259" key="2">
    <source>
        <dbReference type="Pfam" id="PF24925"/>
    </source>
</evidence>
<evidence type="ECO:0000313" key="4">
    <source>
        <dbReference type="Proteomes" id="UP000824120"/>
    </source>
</evidence>
<dbReference type="AlphaFoldDB" id="A0A9J5XR80"/>
<dbReference type="Pfam" id="PF24496">
    <property type="entry name" value="DUF7588"/>
    <property type="match status" value="1"/>
</dbReference>
<evidence type="ECO:0000259" key="1">
    <source>
        <dbReference type="Pfam" id="PF24496"/>
    </source>
</evidence>
<sequence length="327" mass="37979">MTEHQIDFSPGSLARKYIQNEFSDKKWNRFKTWFFDTYSEEDLNNISQEFYETCALHNHIMFFVPWFITTYLPLFINVLERSYKDETGNIIKSIYPPQAPFILPNNTGITFTAFQNFIENEVATISINEINQIISQNNYLGLYVKVISEHIFSLDNKLDKLISLITQIDDKLKAEKPVSEIASTSKQPDVPIQRPPEIQDFILRPLHDLESLLDKKFSEFGAKPISIAEDFADEMEATFDFKGQVEMEVNKLRGPTPQDVLIEERDWNQTNTSYSGSEIYEWNLDGLTDRQLTILVHRMLMYATICKSVNNTDRTICKMIIAVLLVN</sequence>
<reference evidence="3 4" key="1">
    <citation type="submission" date="2020-09" db="EMBL/GenBank/DDBJ databases">
        <title>De no assembly of potato wild relative species, Solanum commersonii.</title>
        <authorList>
            <person name="Cho K."/>
        </authorList>
    </citation>
    <scope>NUCLEOTIDE SEQUENCE [LARGE SCALE GENOMIC DNA]</scope>
    <source>
        <strain evidence="3">LZ3.2</strain>
        <tissue evidence="3">Leaf</tissue>
    </source>
</reference>